<evidence type="ECO:0000313" key="11">
    <source>
        <dbReference type="EMBL" id="JAG86302.1"/>
    </source>
</evidence>
<dbReference type="InterPro" id="IPR008145">
    <property type="entry name" value="GK/Ca_channel_bsu"/>
</dbReference>
<dbReference type="EMBL" id="GCHU01016122">
    <property type="protein sequence ID" value="JAG86302.1"/>
    <property type="molecule type" value="Transcribed_RNA"/>
</dbReference>
<dbReference type="NCBIfam" id="TIGR03263">
    <property type="entry name" value="guanyl_kin"/>
    <property type="match status" value="1"/>
</dbReference>
<dbReference type="FunFam" id="3.30.63.10:FF:000002">
    <property type="entry name" value="Guanylate kinase 1"/>
    <property type="match status" value="1"/>
</dbReference>
<evidence type="ECO:0000256" key="2">
    <source>
        <dbReference type="ARBA" id="ARBA00012961"/>
    </source>
</evidence>
<dbReference type="InterPro" id="IPR027417">
    <property type="entry name" value="P-loop_NTPase"/>
</dbReference>
<accession>A0A0C9S2Z3</accession>
<dbReference type="Gene3D" id="3.30.63.10">
    <property type="entry name" value="Guanylate Kinase phosphate binding domain"/>
    <property type="match status" value="1"/>
</dbReference>
<dbReference type="Pfam" id="PF24681">
    <property type="entry name" value="Kelch_KLHDC2_KLHL20_DRC7"/>
    <property type="match status" value="1"/>
</dbReference>
<keyword evidence="3" id="KW-0808">Transferase</keyword>
<dbReference type="FunFam" id="3.40.50.300:FF:000776">
    <property type="entry name" value="Guanylate kinase 2"/>
    <property type="match status" value="1"/>
</dbReference>
<reference evidence="11" key="1">
    <citation type="submission" date="2015-02" db="EMBL/GenBank/DDBJ databases">
        <title>A transcriptome of Wollemia nobilis - a relic of Gondwana.</title>
        <authorList>
            <person name="Chia J.Y."/>
            <person name="Leong Y.S."/>
            <person name="Abdul Karim S."/>
            <person name="Wan Azmi N."/>
            <person name="Hercus R."/>
            <person name="Croft L."/>
        </authorList>
    </citation>
    <scope>NUCLEOTIDE SEQUENCE</scope>
    <source>
        <strain evidence="11">MaeBrown</strain>
        <tissue evidence="11">Leaf</tissue>
    </source>
</reference>
<evidence type="ECO:0000256" key="1">
    <source>
        <dbReference type="ARBA" id="ARBA00005790"/>
    </source>
</evidence>
<comment type="catalytic activity">
    <reaction evidence="7">
        <text>GMP + ATP = GDP + ADP</text>
        <dbReference type="Rhea" id="RHEA:20780"/>
        <dbReference type="ChEBI" id="CHEBI:30616"/>
        <dbReference type="ChEBI" id="CHEBI:58115"/>
        <dbReference type="ChEBI" id="CHEBI:58189"/>
        <dbReference type="ChEBI" id="CHEBI:456216"/>
        <dbReference type="EC" id="2.7.4.8"/>
    </reaction>
</comment>
<dbReference type="CDD" id="cd00071">
    <property type="entry name" value="GMPK"/>
    <property type="match status" value="1"/>
</dbReference>
<dbReference type="InterPro" id="IPR015915">
    <property type="entry name" value="Kelch-typ_b-propeller"/>
</dbReference>
<dbReference type="Gene3D" id="2.120.10.80">
    <property type="entry name" value="Kelch-type beta propeller"/>
    <property type="match status" value="1"/>
</dbReference>
<evidence type="ECO:0000256" key="3">
    <source>
        <dbReference type="ARBA" id="ARBA00022679"/>
    </source>
</evidence>
<evidence type="ECO:0000256" key="8">
    <source>
        <dbReference type="ARBA" id="ARBA00067520"/>
    </source>
</evidence>
<keyword evidence="6" id="KW-0067">ATP-binding</keyword>
<evidence type="ECO:0000256" key="5">
    <source>
        <dbReference type="ARBA" id="ARBA00022777"/>
    </source>
</evidence>
<dbReference type="GO" id="GO:0005829">
    <property type="term" value="C:cytosol"/>
    <property type="evidence" value="ECO:0007669"/>
    <property type="project" value="TreeGrafter"/>
</dbReference>
<keyword evidence="4" id="KW-0547">Nucleotide-binding</keyword>
<dbReference type="PROSITE" id="PS50052">
    <property type="entry name" value="GUANYLATE_KINASE_2"/>
    <property type="match status" value="1"/>
</dbReference>
<evidence type="ECO:0000256" key="7">
    <source>
        <dbReference type="ARBA" id="ARBA00048594"/>
    </source>
</evidence>
<evidence type="ECO:0000256" key="6">
    <source>
        <dbReference type="ARBA" id="ARBA00022840"/>
    </source>
</evidence>
<dbReference type="PANTHER" id="PTHR23117:SF13">
    <property type="entry name" value="GUANYLATE KINASE"/>
    <property type="match status" value="1"/>
</dbReference>
<dbReference type="InterPro" id="IPR008144">
    <property type="entry name" value="Guanylate_kin-like_dom"/>
</dbReference>
<dbReference type="GO" id="GO:0005524">
    <property type="term" value="F:ATP binding"/>
    <property type="evidence" value="ECO:0007669"/>
    <property type="project" value="UniProtKB-KW"/>
</dbReference>
<keyword evidence="5" id="KW-0418">Kinase</keyword>
<dbReference type="SMART" id="SM00072">
    <property type="entry name" value="GuKc"/>
    <property type="match status" value="1"/>
</dbReference>
<evidence type="ECO:0000259" key="10">
    <source>
        <dbReference type="PROSITE" id="PS50052"/>
    </source>
</evidence>
<dbReference type="HAMAP" id="MF_00328">
    <property type="entry name" value="Guanylate_kinase"/>
    <property type="match status" value="1"/>
</dbReference>
<dbReference type="SUPFAM" id="SSF52540">
    <property type="entry name" value="P-loop containing nucleoside triphosphate hydrolases"/>
    <property type="match status" value="1"/>
</dbReference>
<dbReference type="SUPFAM" id="SSF117281">
    <property type="entry name" value="Kelch motif"/>
    <property type="match status" value="1"/>
</dbReference>
<proteinExistence type="inferred from homology"/>
<dbReference type="PANTHER" id="PTHR23117">
    <property type="entry name" value="GUANYLATE KINASE-RELATED"/>
    <property type="match status" value="1"/>
</dbReference>
<dbReference type="InterPro" id="IPR020590">
    <property type="entry name" value="Guanylate_kinase_CS"/>
</dbReference>
<name>A0A0C9S2Z3_9CONI</name>
<organism evidence="11">
    <name type="scientific">Wollemia nobilis</name>
    <dbReference type="NCBI Taxonomy" id="56998"/>
    <lineage>
        <taxon>Eukaryota</taxon>
        <taxon>Viridiplantae</taxon>
        <taxon>Streptophyta</taxon>
        <taxon>Embryophyta</taxon>
        <taxon>Tracheophyta</taxon>
        <taxon>Spermatophyta</taxon>
        <taxon>Pinopsida</taxon>
        <taxon>Pinidae</taxon>
        <taxon>Conifers II</taxon>
        <taxon>Araucariales</taxon>
        <taxon>Araucariaceae</taxon>
        <taxon>Wollemia</taxon>
    </lineage>
</organism>
<protein>
    <recommendedName>
        <fullName evidence="8">Guanylate kinase 1</fullName>
        <ecNumber evidence="2">2.7.4.8</ecNumber>
    </recommendedName>
    <alternativeName>
        <fullName evidence="9">GMP kinase 1</fullName>
    </alternativeName>
</protein>
<dbReference type="GO" id="GO:0004385">
    <property type="term" value="F:GMP kinase activity"/>
    <property type="evidence" value="ECO:0007669"/>
    <property type="project" value="UniProtKB-EC"/>
</dbReference>
<sequence length="434" mass="47101">MGDLGGLQVCTNGDCMSVLANGFCPEGRFSHSSTVVGKRMYIFGGNKGDGLSNDVQIFDTMTEKWITPMVLGTKPLPRGEHSAIHFNNDRILILGGSTKPKDNIWFLEVDTPYVKEQRKIQGKEVVAWSKGVVGDTPQPVVLSGPSGVGKGTLIKKLMEEFPTTFGFSVSHTTRVPREKETAGIHYHFTQRKVMEMEVQEGKFLESANVHGNLYGTSIAAVEAVADAGKRCILDIDVQGARSVRNSTLDALFIFIRPPSFEELEKRLRGRGTEKEEDVQKRLKTAKAELELAGDSSLFDHTLVNDDLETCYQRLKEILGMNKAPFSSVVGNGLPHLIAEDIELLPSHSASLIDQNVIVYGGILANGRASNNMIVLDLSSLKGGAPGRTRGLKAYAVDELSGLCGFLKQGPQSTAQIKRLHPGMNLVVGNGGIGH</sequence>
<dbReference type="EC" id="2.7.4.8" evidence="2"/>
<dbReference type="PROSITE" id="PS00856">
    <property type="entry name" value="GUANYLATE_KINASE_1"/>
    <property type="match status" value="1"/>
</dbReference>
<dbReference type="InterPro" id="IPR017665">
    <property type="entry name" value="Guanylate_kinase"/>
</dbReference>
<evidence type="ECO:0000256" key="4">
    <source>
        <dbReference type="ARBA" id="ARBA00022741"/>
    </source>
</evidence>
<feature type="domain" description="Guanylate kinase-like" evidence="10">
    <location>
        <begin position="137"/>
        <end position="319"/>
    </location>
</feature>
<dbReference type="Pfam" id="PF00625">
    <property type="entry name" value="Guanylate_kin"/>
    <property type="match status" value="1"/>
</dbReference>
<dbReference type="Gene3D" id="3.40.50.300">
    <property type="entry name" value="P-loop containing nucleotide triphosphate hydrolases"/>
    <property type="match status" value="1"/>
</dbReference>
<evidence type="ECO:0000256" key="9">
    <source>
        <dbReference type="ARBA" id="ARBA00081967"/>
    </source>
</evidence>
<comment type="similarity">
    <text evidence="1">Belongs to the guanylate kinase family.</text>
</comment>
<dbReference type="AlphaFoldDB" id="A0A0C9S2Z3"/>